<dbReference type="KEGG" id="nfr:ERS450000_06157"/>
<dbReference type="AlphaFoldDB" id="A0A0H5P9U8"/>
<evidence type="ECO:0000313" key="1">
    <source>
        <dbReference type="EMBL" id="CRY84615.1"/>
    </source>
</evidence>
<reference evidence="2" key="1">
    <citation type="submission" date="2015-03" db="EMBL/GenBank/DDBJ databases">
        <authorList>
            <consortium name="Pathogen Informatics"/>
        </authorList>
    </citation>
    <scope>NUCLEOTIDE SEQUENCE [LARGE SCALE GENOMIC DNA]</scope>
    <source>
        <strain evidence="2">NCTC11134</strain>
        <plasmid evidence="2">4</plasmid>
    </source>
</reference>
<gene>
    <name evidence="1" type="ORF">ERS450000_06157</name>
</gene>
<sequence>MIDHGHSGFEVPPGKLAGWGVDTDLLAQLVGAAYDECPSCPEPLLVLVGESAPTTAQLVELACVGVIDTLGGLPVDLADLDSVDSPVPIGFRRLALTVAERGDAATLAAQSEALTVADRRAAARTATAVFVTTIRIGVERLRG</sequence>
<name>A0A0H5P9U8_NOCFR</name>
<geneLocation type="plasmid" evidence="1">
    <name>4</name>
</geneLocation>
<keyword evidence="1" id="KW-0614">Plasmid</keyword>
<organism evidence="1 2">
    <name type="scientific">Nocardia farcinica</name>
    <dbReference type="NCBI Taxonomy" id="37329"/>
    <lineage>
        <taxon>Bacteria</taxon>
        <taxon>Bacillati</taxon>
        <taxon>Actinomycetota</taxon>
        <taxon>Actinomycetes</taxon>
        <taxon>Mycobacteriales</taxon>
        <taxon>Nocardiaceae</taxon>
        <taxon>Nocardia</taxon>
    </lineage>
</organism>
<dbReference type="Proteomes" id="UP000057820">
    <property type="component" value="Plasmid 4"/>
</dbReference>
<dbReference type="EMBL" id="LN868941">
    <property type="protein sequence ID" value="CRY84615.1"/>
    <property type="molecule type" value="Genomic_DNA"/>
</dbReference>
<accession>A0A0H5P9U8</accession>
<protein>
    <submittedName>
        <fullName evidence="1">Uncharacterized protein</fullName>
    </submittedName>
</protein>
<evidence type="ECO:0000313" key="2">
    <source>
        <dbReference type="Proteomes" id="UP000057820"/>
    </source>
</evidence>
<proteinExistence type="predicted"/>